<proteinExistence type="inferred from homology"/>
<dbReference type="GO" id="GO:0020037">
    <property type="term" value="F:heme binding"/>
    <property type="evidence" value="ECO:0007669"/>
    <property type="project" value="InterPro"/>
</dbReference>
<evidence type="ECO:0000313" key="5">
    <source>
        <dbReference type="Proteomes" id="UP000887540"/>
    </source>
</evidence>
<dbReference type="GO" id="GO:0006805">
    <property type="term" value="P:xenobiotic metabolic process"/>
    <property type="evidence" value="ECO:0007669"/>
    <property type="project" value="TreeGrafter"/>
</dbReference>
<reference evidence="6" key="1">
    <citation type="submission" date="2022-11" db="UniProtKB">
        <authorList>
            <consortium name="WormBaseParasite"/>
        </authorList>
    </citation>
    <scope>IDENTIFICATION</scope>
</reference>
<organism evidence="5 6">
    <name type="scientific">Acrobeloides nanus</name>
    <dbReference type="NCBI Taxonomy" id="290746"/>
    <lineage>
        <taxon>Eukaryota</taxon>
        <taxon>Metazoa</taxon>
        <taxon>Ecdysozoa</taxon>
        <taxon>Nematoda</taxon>
        <taxon>Chromadorea</taxon>
        <taxon>Rhabditida</taxon>
        <taxon>Tylenchina</taxon>
        <taxon>Cephalobomorpha</taxon>
        <taxon>Cephaloboidea</taxon>
        <taxon>Cephalobidae</taxon>
        <taxon>Acrobeloides</taxon>
    </lineage>
</organism>
<dbReference type="InterPro" id="IPR001128">
    <property type="entry name" value="Cyt_P450"/>
</dbReference>
<dbReference type="Pfam" id="PF00067">
    <property type="entry name" value="p450"/>
    <property type="match status" value="1"/>
</dbReference>
<dbReference type="Proteomes" id="UP000887540">
    <property type="component" value="Unplaced"/>
</dbReference>
<dbReference type="Gene3D" id="1.10.630.10">
    <property type="entry name" value="Cytochrome P450"/>
    <property type="match status" value="1"/>
</dbReference>
<dbReference type="AlphaFoldDB" id="A0A914CGT4"/>
<keyword evidence="4" id="KW-0560">Oxidoreductase</keyword>
<dbReference type="PANTHER" id="PTHR24300:SF375">
    <property type="entry name" value="CYTOCHROME P450 FAMILY"/>
    <property type="match status" value="1"/>
</dbReference>
<dbReference type="PANTHER" id="PTHR24300">
    <property type="entry name" value="CYTOCHROME P450 508A4-RELATED"/>
    <property type="match status" value="1"/>
</dbReference>
<keyword evidence="2" id="KW-0479">Metal-binding</keyword>
<evidence type="ECO:0000256" key="4">
    <source>
        <dbReference type="ARBA" id="ARBA00023033"/>
    </source>
</evidence>
<dbReference type="GO" id="GO:0016712">
    <property type="term" value="F:oxidoreductase activity, acting on paired donors, with incorporation or reduction of molecular oxygen, reduced flavin or flavoprotein as one donor, and incorporation of one atom of oxygen"/>
    <property type="evidence" value="ECO:0007669"/>
    <property type="project" value="TreeGrafter"/>
</dbReference>
<dbReference type="GO" id="GO:0006082">
    <property type="term" value="P:organic acid metabolic process"/>
    <property type="evidence" value="ECO:0007669"/>
    <property type="project" value="TreeGrafter"/>
</dbReference>
<protein>
    <submittedName>
        <fullName evidence="6">Cytochrome P450</fullName>
    </submittedName>
</protein>
<evidence type="ECO:0000256" key="2">
    <source>
        <dbReference type="ARBA" id="ARBA00022723"/>
    </source>
</evidence>
<accession>A0A914CGT4</accession>
<dbReference type="GO" id="GO:0005737">
    <property type="term" value="C:cytoplasm"/>
    <property type="evidence" value="ECO:0007669"/>
    <property type="project" value="TreeGrafter"/>
</dbReference>
<keyword evidence="3" id="KW-0408">Iron</keyword>
<dbReference type="InterPro" id="IPR002401">
    <property type="entry name" value="Cyt_P450_E_grp-I"/>
</dbReference>
<dbReference type="PRINTS" id="PR00463">
    <property type="entry name" value="EP450I"/>
</dbReference>
<dbReference type="GO" id="GO:0005506">
    <property type="term" value="F:iron ion binding"/>
    <property type="evidence" value="ECO:0007669"/>
    <property type="project" value="InterPro"/>
</dbReference>
<evidence type="ECO:0000313" key="6">
    <source>
        <dbReference type="WBParaSite" id="ACRNAN_scaffold1067.g14937.t2"/>
    </source>
</evidence>
<keyword evidence="4" id="KW-0503">Monooxygenase</keyword>
<dbReference type="SUPFAM" id="SSF48264">
    <property type="entry name" value="Cytochrome P450"/>
    <property type="match status" value="1"/>
</dbReference>
<evidence type="ECO:0000256" key="3">
    <source>
        <dbReference type="ARBA" id="ARBA00023004"/>
    </source>
</evidence>
<sequence>MMETLVKDGDSYTDRDYYNEFLSILRGGKYGIVIQEGDEWKEQRKFIMSVFNKLGVGKNLLEQRILSEISAMISSIDKDIEAGLEHGKYDIKPRIEVCIASTINLLLLGYEFHGERSHEFHELNSLVIQYMTLVGQPDAQILMFRPYLYNWPYFNKIFAKFQKFIGGMQIEEIQKDANFNEYGEPTDYVTAFLREMKTRENEGYTMIELRNNLLEVWNAGQDTTTVTLLWSIIYMIHHQDIQQKVQEELDQVIGADRLITIEDKPYLPYTSAVTNEVQRCSNILPQNLARKTTRDVTIGGHQVKKGTAVMPMISVVLYDEKV</sequence>
<dbReference type="WBParaSite" id="ACRNAN_scaffold1067.g14937.t2">
    <property type="protein sequence ID" value="ACRNAN_scaffold1067.g14937.t2"/>
    <property type="gene ID" value="ACRNAN_scaffold1067.g14937"/>
</dbReference>
<name>A0A914CGT4_9BILA</name>
<dbReference type="InterPro" id="IPR036396">
    <property type="entry name" value="Cyt_P450_sf"/>
</dbReference>
<comment type="similarity">
    <text evidence="1">Belongs to the cytochrome P450 family.</text>
</comment>
<keyword evidence="5" id="KW-1185">Reference proteome</keyword>
<dbReference type="InterPro" id="IPR050182">
    <property type="entry name" value="Cytochrome_P450_fam2"/>
</dbReference>
<evidence type="ECO:0000256" key="1">
    <source>
        <dbReference type="ARBA" id="ARBA00010617"/>
    </source>
</evidence>